<keyword evidence="5" id="KW-0175">Coiled coil</keyword>
<keyword evidence="1 3" id="KW-0853">WD repeat</keyword>
<feature type="compositionally biased region" description="Acidic residues" evidence="6">
    <location>
        <begin position="853"/>
        <end position="877"/>
    </location>
</feature>
<dbReference type="PROSITE" id="PS51782">
    <property type="entry name" value="LYSM"/>
    <property type="match status" value="1"/>
</dbReference>
<dbReference type="SMART" id="SM00257">
    <property type="entry name" value="LysM"/>
    <property type="match status" value="1"/>
</dbReference>
<dbReference type="Gene3D" id="1.25.40.10">
    <property type="entry name" value="Tetratricopeptide repeat domain"/>
    <property type="match status" value="1"/>
</dbReference>
<reference evidence="8 9" key="1">
    <citation type="journal article" date="2014" name="Genome Biol. Evol.">
        <title>The secreted proteins of Achlya hypogyna and Thraustotheca clavata identify the ancestral oomycete secretome and reveal gene acquisitions by horizontal gene transfer.</title>
        <authorList>
            <person name="Misner I."/>
            <person name="Blouin N."/>
            <person name="Leonard G."/>
            <person name="Richards T.A."/>
            <person name="Lane C.E."/>
        </authorList>
    </citation>
    <scope>NUCLEOTIDE SEQUENCE [LARGE SCALE GENOMIC DNA]</scope>
    <source>
        <strain evidence="8 9">ATCC 34112</strain>
    </source>
</reference>
<dbReference type="OrthoDB" id="190105at2759"/>
<dbReference type="GO" id="GO:1990234">
    <property type="term" value="C:transferase complex"/>
    <property type="evidence" value="ECO:0007669"/>
    <property type="project" value="UniProtKB-ARBA"/>
</dbReference>
<feature type="compositionally biased region" description="Acidic residues" evidence="6">
    <location>
        <begin position="832"/>
        <end position="843"/>
    </location>
</feature>
<dbReference type="SUPFAM" id="SSF48452">
    <property type="entry name" value="TPR-like"/>
    <property type="match status" value="1"/>
</dbReference>
<dbReference type="Proteomes" id="UP000243217">
    <property type="component" value="Unassembled WGS sequence"/>
</dbReference>
<dbReference type="InterPro" id="IPR036779">
    <property type="entry name" value="LysM_dom_sf"/>
</dbReference>
<feature type="repeat" description="TPR" evidence="4">
    <location>
        <begin position="110"/>
        <end position="143"/>
    </location>
</feature>
<evidence type="ECO:0000259" key="7">
    <source>
        <dbReference type="PROSITE" id="PS51782"/>
    </source>
</evidence>
<keyword evidence="9" id="KW-1185">Reference proteome</keyword>
<dbReference type="InterPro" id="IPR018392">
    <property type="entry name" value="LysM"/>
</dbReference>
<dbReference type="InterPro" id="IPR036322">
    <property type="entry name" value="WD40_repeat_dom_sf"/>
</dbReference>
<dbReference type="SUPFAM" id="SSF50978">
    <property type="entry name" value="WD40 repeat-like"/>
    <property type="match status" value="1"/>
</dbReference>
<dbReference type="PANTHER" id="PTHR22847">
    <property type="entry name" value="WD40 REPEAT PROTEIN"/>
    <property type="match status" value="1"/>
</dbReference>
<evidence type="ECO:0000256" key="5">
    <source>
        <dbReference type="SAM" id="Coils"/>
    </source>
</evidence>
<dbReference type="SMART" id="SM00320">
    <property type="entry name" value="WD40"/>
    <property type="match status" value="6"/>
</dbReference>
<gene>
    <name evidence="8" type="ORF">THRCLA_10282</name>
</gene>
<dbReference type="AlphaFoldDB" id="A0A1V9YRS0"/>
<dbReference type="Gene3D" id="3.10.350.10">
    <property type="entry name" value="LysM domain"/>
    <property type="match status" value="1"/>
</dbReference>
<dbReference type="Pfam" id="PF01476">
    <property type="entry name" value="LysM"/>
    <property type="match status" value="1"/>
</dbReference>
<dbReference type="InterPro" id="IPR015943">
    <property type="entry name" value="WD40/YVTN_repeat-like_dom_sf"/>
</dbReference>
<dbReference type="InterPro" id="IPR001680">
    <property type="entry name" value="WD40_rpt"/>
</dbReference>
<feature type="domain" description="LysM" evidence="7">
    <location>
        <begin position="717"/>
        <end position="761"/>
    </location>
</feature>
<feature type="coiled-coil region" evidence="5">
    <location>
        <begin position="220"/>
        <end position="247"/>
    </location>
</feature>
<evidence type="ECO:0000256" key="6">
    <source>
        <dbReference type="SAM" id="MobiDB-lite"/>
    </source>
</evidence>
<proteinExistence type="predicted"/>
<comment type="caution">
    <text evidence="8">The sequence shown here is derived from an EMBL/GenBank/DDBJ whole genome shotgun (WGS) entry which is preliminary data.</text>
</comment>
<dbReference type="PROSITE" id="PS50005">
    <property type="entry name" value="TPR"/>
    <property type="match status" value="1"/>
</dbReference>
<dbReference type="EMBL" id="JNBS01003177">
    <property type="protein sequence ID" value="OQR88499.1"/>
    <property type="molecule type" value="Genomic_DNA"/>
</dbReference>
<feature type="region of interest" description="Disordered" evidence="6">
    <location>
        <begin position="811"/>
        <end position="877"/>
    </location>
</feature>
<evidence type="ECO:0000313" key="9">
    <source>
        <dbReference type="Proteomes" id="UP000243217"/>
    </source>
</evidence>
<dbReference type="InterPro" id="IPR019734">
    <property type="entry name" value="TPR_rpt"/>
</dbReference>
<dbReference type="Pfam" id="PF23754">
    <property type="entry name" value="Beta-prop_IP5PC_F"/>
    <property type="match status" value="1"/>
</dbReference>
<feature type="coiled-coil region" evidence="5">
    <location>
        <begin position="82"/>
        <end position="109"/>
    </location>
</feature>
<dbReference type="Pfam" id="PF13424">
    <property type="entry name" value="TPR_12"/>
    <property type="match status" value="1"/>
</dbReference>
<dbReference type="Gene3D" id="2.130.10.10">
    <property type="entry name" value="YVTN repeat-like/Quinoprotein amine dehydrogenase"/>
    <property type="match status" value="2"/>
</dbReference>
<protein>
    <recommendedName>
        <fullName evidence="7">LysM domain-containing protein</fullName>
    </recommendedName>
</protein>
<dbReference type="InterPro" id="IPR056454">
    <property type="entry name" value="Beta-prop_IP5PC_F"/>
</dbReference>
<dbReference type="InterPro" id="IPR011990">
    <property type="entry name" value="TPR-like_helical_dom_sf"/>
</dbReference>
<evidence type="ECO:0000313" key="8">
    <source>
        <dbReference type="EMBL" id="OQR88499.1"/>
    </source>
</evidence>
<dbReference type="PROSITE" id="PS50082">
    <property type="entry name" value="WD_REPEATS_2"/>
    <property type="match status" value="3"/>
</dbReference>
<dbReference type="STRING" id="74557.A0A1V9YRS0"/>
<evidence type="ECO:0000256" key="4">
    <source>
        <dbReference type="PROSITE-ProRule" id="PRU00339"/>
    </source>
</evidence>
<dbReference type="CDD" id="cd00118">
    <property type="entry name" value="LysM"/>
    <property type="match status" value="1"/>
</dbReference>
<dbReference type="PANTHER" id="PTHR22847:SF637">
    <property type="entry name" value="WD REPEAT DOMAIN 5B"/>
    <property type="match status" value="1"/>
</dbReference>
<accession>A0A1V9YRS0</accession>
<keyword evidence="2" id="KW-0677">Repeat</keyword>
<keyword evidence="4" id="KW-0802">TPR repeat</keyword>
<dbReference type="SUPFAM" id="SSF54106">
    <property type="entry name" value="LysM domain"/>
    <property type="match status" value="1"/>
</dbReference>
<evidence type="ECO:0000256" key="3">
    <source>
        <dbReference type="PROSITE-ProRule" id="PRU00221"/>
    </source>
</evidence>
<feature type="repeat" description="WD" evidence="3">
    <location>
        <begin position="452"/>
        <end position="491"/>
    </location>
</feature>
<evidence type="ECO:0000256" key="1">
    <source>
        <dbReference type="ARBA" id="ARBA00022574"/>
    </source>
</evidence>
<feature type="repeat" description="WD" evidence="3">
    <location>
        <begin position="674"/>
        <end position="703"/>
    </location>
</feature>
<dbReference type="Pfam" id="PF00400">
    <property type="entry name" value="WD40"/>
    <property type="match status" value="1"/>
</dbReference>
<dbReference type="SMART" id="SM00028">
    <property type="entry name" value="TPR"/>
    <property type="match status" value="3"/>
</dbReference>
<evidence type="ECO:0000256" key="2">
    <source>
        <dbReference type="ARBA" id="ARBA00022737"/>
    </source>
</evidence>
<feature type="repeat" description="WD" evidence="3">
    <location>
        <begin position="549"/>
        <end position="575"/>
    </location>
</feature>
<feature type="non-terminal residue" evidence="8">
    <location>
        <position position="1"/>
    </location>
</feature>
<name>A0A1V9YRS0_9STRA</name>
<organism evidence="8 9">
    <name type="scientific">Thraustotheca clavata</name>
    <dbReference type="NCBI Taxonomy" id="74557"/>
    <lineage>
        <taxon>Eukaryota</taxon>
        <taxon>Sar</taxon>
        <taxon>Stramenopiles</taxon>
        <taxon>Oomycota</taxon>
        <taxon>Saprolegniomycetes</taxon>
        <taxon>Saprolegniales</taxon>
        <taxon>Achlyaceae</taxon>
        <taxon>Thraustotheca</taxon>
    </lineage>
</organism>
<sequence>VGGLGLKAAHINRIQMQQDCYAVLTQCRNVSSILQDAVRTIEEKQIKQNNVFEKERKRVSTAKTIPKAITSLLTEGDAHLDLEQYELAAESYEKIIALLSNELDRNTQRANVLNRLGRALFCSNQYDKAMTSFRHAFALGEQLGDPNEACIAARGLADCHITQREFKTAMQLYMKACSMAEDAADIPTQIASHHGVAQCYLAWEDTIHAAEATTCADALEHVLDHKVENIQEALDRLKAKLITVSAKEASEIKLERVGAIVPRLRLERIQCKISILEEEKVLFALTTLVDNKKALLKEGQDDLKRSEASDATFVDSAVFLGVSTRYAIEDFTKKLRVFIDRLQIVKAAIENETKNVRTQITNFHDRIQECEVELVAETGDLMRRVRGKEAFRCFRFNAVNHLYKDVLGRASGGVQTCVATVGCNVLVYDLDTGVCMGQAVGDVGEDHHLGGLTGHTKMIMSLFAFNDMIYSGGMDCTLIVWKIRDGTIPEFVKRLDNFDAAIMSVTATLDYICTGTADCAIYVFDTAEYKQLVVVYSAHYRTINYIFMEGKIVVSAGADNEIRLWQLKADSKLIYTLPRLARLRAEREGQKWTHGHLHPVSCAQIADSEIVSGDRGGRLVVWDSLKGTIRREILGAHEVAVTCLAFDTLRIISGDTSGKIAISDLVGGLVLQTLMGHTSRILDVQVDRTMLVSCSEDGSLRQWIFQSRDGNASKGYRYHILGAGETLRSLSLQYHTSINDLREWNRIVDVTKMYMGQQLLVQKIVVEVVKKGPEVSVSLGKLSSEETSFLLGNRNNKASLNDRIKETTDRFETMMKNGYDPTLINDKKDEQEKDEQDDKEEGEESKVSSNMSDIDDVDEDAEASSGEENEESSAADE</sequence>